<feature type="compositionally biased region" description="Acidic residues" evidence="5">
    <location>
        <begin position="164"/>
        <end position="173"/>
    </location>
</feature>
<dbReference type="Proteomes" id="UP001054811">
    <property type="component" value="Chromosome"/>
</dbReference>
<feature type="domain" description="TM2" evidence="7">
    <location>
        <begin position="29"/>
        <end position="77"/>
    </location>
</feature>
<dbReference type="PANTHER" id="PTHR21016:SF25">
    <property type="entry name" value="TM2 DOMAIN-CONTAINING PROTEIN DDB_G0277895-RELATED"/>
    <property type="match status" value="1"/>
</dbReference>
<dbReference type="InterPro" id="IPR050932">
    <property type="entry name" value="TM2D1-3-like"/>
</dbReference>
<evidence type="ECO:0000256" key="5">
    <source>
        <dbReference type="SAM" id="MobiDB-lite"/>
    </source>
</evidence>
<evidence type="ECO:0000256" key="4">
    <source>
        <dbReference type="ARBA" id="ARBA00023136"/>
    </source>
</evidence>
<name>A0ABY5NLS1_9MICO</name>
<feature type="region of interest" description="Disordered" evidence="5">
    <location>
        <begin position="126"/>
        <end position="174"/>
    </location>
</feature>
<evidence type="ECO:0000256" key="3">
    <source>
        <dbReference type="ARBA" id="ARBA00022989"/>
    </source>
</evidence>
<evidence type="ECO:0000256" key="2">
    <source>
        <dbReference type="ARBA" id="ARBA00022692"/>
    </source>
</evidence>
<dbReference type="EMBL" id="CP091139">
    <property type="protein sequence ID" value="UUT36011.1"/>
    <property type="molecule type" value="Genomic_DNA"/>
</dbReference>
<keyword evidence="2 6" id="KW-0812">Transmembrane</keyword>
<evidence type="ECO:0000256" key="1">
    <source>
        <dbReference type="ARBA" id="ARBA00004141"/>
    </source>
</evidence>
<evidence type="ECO:0000313" key="9">
    <source>
        <dbReference type="Proteomes" id="UP001054811"/>
    </source>
</evidence>
<reference evidence="8" key="1">
    <citation type="submission" date="2022-01" db="EMBL/GenBank/DDBJ databases">
        <title>Microbacterium eymi and Microbacterium rhizovicinus sp. nov., isolated from the rhizospheric soil of Elymus tsukushiensis, a plant native to the Dokdo Islands, Republic of Korea.</title>
        <authorList>
            <person name="Hwang Y.J."/>
        </authorList>
    </citation>
    <scope>NUCLEOTIDE SEQUENCE</scope>
    <source>
        <strain evidence="8">KUDC0405</strain>
    </source>
</reference>
<feature type="transmembrane region" description="Helical" evidence="6">
    <location>
        <begin position="101"/>
        <end position="119"/>
    </location>
</feature>
<gene>
    <name evidence="8" type="ORF">L2X98_23165</name>
</gene>
<keyword evidence="9" id="KW-1185">Reference proteome</keyword>
<evidence type="ECO:0000256" key="6">
    <source>
        <dbReference type="SAM" id="Phobius"/>
    </source>
</evidence>
<accession>A0ABY5NLS1</accession>
<feature type="compositionally biased region" description="Low complexity" evidence="5">
    <location>
        <begin position="134"/>
        <end position="163"/>
    </location>
</feature>
<dbReference type="RefSeq" id="WP_259612659.1">
    <property type="nucleotide sequence ID" value="NZ_CP091139.2"/>
</dbReference>
<keyword evidence="4 6" id="KW-0472">Membrane</keyword>
<feature type="compositionally biased region" description="Pro residues" evidence="5">
    <location>
        <begin position="1"/>
        <end position="18"/>
    </location>
</feature>
<comment type="subcellular location">
    <subcellularLocation>
        <location evidence="1">Membrane</location>
        <topology evidence="1">Multi-pass membrane protein</topology>
    </subcellularLocation>
</comment>
<feature type="transmembrane region" description="Helical" evidence="6">
    <location>
        <begin position="58"/>
        <end position="80"/>
    </location>
</feature>
<dbReference type="InterPro" id="IPR007829">
    <property type="entry name" value="TM2"/>
</dbReference>
<organism evidence="8 9">
    <name type="scientific">Microbacterium elymi</name>
    <dbReference type="NCBI Taxonomy" id="2909587"/>
    <lineage>
        <taxon>Bacteria</taxon>
        <taxon>Bacillati</taxon>
        <taxon>Actinomycetota</taxon>
        <taxon>Actinomycetes</taxon>
        <taxon>Micrococcales</taxon>
        <taxon>Microbacteriaceae</taxon>
        <taxon>Microbacterium</taxon>
    </lineage>
</organism>
<feature type="transmembrane region" description="Helical" evidence="6">
    <location>
        <begin position="32"/>
        <end position="52"/>
    </location>
</feature>
<proteinExistence type="predicted"/>
<feature type="region of interest" description="Disordered" evidence="5">
    <location>
        <begin position="1"/>
        <end position="24"/>
    </location>
</feature>
<sequence length="363" mass="37094">MTTPPTPMGPDTQPPAPPVSSAAPPRAEGKQFLAAWLLSFFLGFLGVDRFYLGKVGTGILKLITFGGLGIWWLIDLILILTGTMRDRAGRPLVGYHAHRKIAWIVTAVLVVLGIVIGSVSGANAGSSTPGADVPAQTQPPAAADSTASAQASAPAAEASAASDEASESADEAEPVNAAAVWADDSFGTFAPVKKTGHGDSLITLPKGATGGIVTATHKGQRNFAISMLDASNSSTGELLVNTIGRYSGTTAWGLMALGDGVRLQVTADGDWTVTISPFAAAKEFTGSAKGTGDGVMLYNGDAAALTATHKGQRNFVVYEETSEAFGMGLLVNEIGAYSGTVPFSAGPSILTVQGDGAWTLKAE</sequence>
<evidence type="ECO:0000259" key="7">
    <source>
        <dbReference type="Pfam" id="PF05154"/>
    </source>
</evidence>
<dbReference type="PANTHER" id="PTHR21016">
    <property type="entry name" value="BETA-AMYLOID BINDING PROTEIN-RELATED"/>
    <property type="match status" value="1"/>
</dbReference>
<protein>
    <submittedName>
        <fullName evidence="8">TM2 domain-containing protein</fullName>
    </submittedName>
</protein>
<dbReference type="Pfam" id="PF05154">
    <property type="entry name" value="TM2"/>
    <property type="match status" value="1"/>
</dbReference>
<evidence type="ECO:0000313" key="8">
    <source>
        <dbReference type="EMBL" id="UUT36011.1"/>
    </source>
</evidence>
<keyword evidence="3 6" id="KW-1133">Transmembrane helix</keyword>